<dbReference type="Proteomes" id="UP000775213">
    <property type="component" value="Unassembled WGS sequence"/>
</dbReference>
<name>A0AAV7H5X9_DENCH</name>
<gene>
    <name evidence="1" type="ORF">IEQ34_002431</name>
</gene>
<comment type="caution">
    <text evidence="1">The sequence shown here is derived from an EMBL/GenBank/DDBJ whole genome shotgun (WGS) entry which is preliminary data.</text>
</comment>
<evidence type="ECO:0000313" key="1">
    <source>
        <dbReference type="EMBL" id="KAH0469199.1"/>
    </source>
</evidence>
<dbReference type="EMBL" id="JAGFBR010000003">
    <property type="protein sequence ID" value="KAH0469199.1"/>
    <property type="molecule type" value="Genomic_DNA"/>
</dbReference>
<sequence length="98" mass="11366">MEANVLQGRRLWKRRIFHLIYLALQRTSSKRIDICNRNGEFSAARGKDVEVKLYSNKSACTIIGWQHWVLKFAKVPFTSPRVGTEEDIGMDSMMEQCC</sequence>
<dbReference type="AlphaFoldDB" id="A0AAV7H5X9"/>
<evidence type="ECO:0000313" key="2">
    <source>
        <dbReference type="Proteomes" id="UP000775213"/>
    </source>
</evidence>
<protein>
    <submittedName>
        <fullName evidence="1">Uncharacterized protein</fullName>
    </submittedName>
</protein>
<reference evidence="1 2" key="1">
    <citation type="journal article" date="2021" name="Hortic Res">
        <title>Chromosome-scale assembly of the Dendrobium chrysotoxum genome enhances the understanding of orchid evolution.</title>
        <authorList>
            <person name="Zhang Y."/>
            <person name="Zhang G.Q."/>
            <person name="Zhang D."/>
            <person name="Liu X.D."/>
            <person name="Xu X.Y."/>
            <person name="Sun W.H."/>
            <person name="Yu X."/>
            <person name="Zhu X."/>
            <person name="Wang Z.W."/>
            <person name="Zhao X."/>
            <person name="Zhong W.Y."/>
            <person name="Chen H."/>
            <person name="Yin W.L."/>
            <person name="Huang T."/>
            <person name="Niu S.C."/>
            <person name="Liu Z.J."/>
        </authorList>
    </citation>
    <scope>NUCLEOTIDE SEQUENCE [LARGE SCALE GENOMIC DNA]</scope>
    <source>
        <strain evidence="1">Lindl</strain>
    </source>
</reference>
<proteinExistence type="predicted"/>
<organism evidence="1 2">
    <name type="scientific">Dendrobium chrysotoxum</name>
    <name type="common">Orchid</name>
    <dbReference type="NCBI Taxonomy" id="161865"/>
    <lineage>
        <taxon>Eukaryota</taxon>
        <taxon>Viridiplantae</taxon>
        <taxon>Streptophyta</taxon>
        <taxon>Embryophyta</taxon>
        <taxon>Tracheophyta</taxon>
        <taxon>Spermatophyta</taxon>
        <taxon>Magnoliopsida</taxon>
        <taxon>Liliopsida</taxon>
        <taxon>Asparagales</taxon>
        <taxon>Orchidaceae</taxon>
        <taxon>Epidendroideae</taxon>
        <taxon>Malaxideae</taxon>
        <taxon>Dendrobiinae</taxon>
        <taxon>Dendrobium</taxon>
    </lineage>
</organism>
<accession>A0AAV7H5X9</accession>
<keyword evidence="2" id="KW-1185">Reference proteome</keyword>